<evidence type="ECO:0000313" key="2">
    <source>
        <dbReference type="EMBL" id="CAL1291964.1"/>
    </source>
</evidence>
<feature type="compositionally biased region" description="Polar residues" evidence="1">
    <location>
        <begin position="419"/>
        <end position="428"/>
    </location>
</feature>
<dbReference type="Proteomes" id="UP001497382">
    <property type="component" value="Unassembled WGS sequence"/>
</dbReference>
<feature type="region of interest" description="Disordered" evidence="1">
    <location>
        <begin position="163"/>
        <end position="192"/>
    </location>
</feature>
<proteinExistence type="predicted"/>
<evidence type="ECO:0000256" key="1">
    <source>
        <dbReference type="SAM" id="MobiDB-lite"/>
    </source>
</evidence>
<comment type="caution">
    <text evidence="2">The sequence shown here is derived from an EMBL/GenBank/DDBJ whole genome shotgun (WGS) entry which is preliminary data.</text>
</comment>
<feature type="compositionally biased region" description="Low complexity" evidence="1">
    <location>
        <begin position="437"/>
        <end position="451"/>
    </location>
</feature>
<name>A0AAV2B949_9ARAC</name>
<feature type="compositionally biased region" description="Low complexity" evidence="1">
    <location>
        <begin position="485"/>
        <end position="508"/>
    </location>
</feature>
<reference evidence="2 3" key="1">
    <citation type="submission" date="2024-04" db="EMBL/GenBank/DDBJ databases">
        <authorList>
            <person name="Rising A."/>
            <person name="Reimegard J."/>
            <person name="Sonavane S."/>
            <person name="Akerstrom W."/>
            <person name="Nylinder S."/>
            <person name="Hedman E."/>
            <person name="Kallberg Y."/>
        </authorList>
    </citation>
    <scope>NUCLEOTIDE SEQUENCE [LARGE SCALE GENOMIC DNA]</scope>
</reference>
<dbReference type="EMBL" id="CAXIEN010000296">
    <property type="protein sequence ID" value="CAL1291964.1"/>
    <property type="molecule type" value="Genomic_DNA"/>
</dbReference>
<keyword evidence="3" id="KW-1185">Reference proteome</keyword>
<accession>A0AAV2B949</accession>
<gene>
    <name evidence="2" type="ORF">LARSCL_LOCUS17385</name>
</gene>
<organism evidence="2 3">
    <name type="scientific">Larinioides sclopetarius</name>
    <dbReference type="NCBI Taxonomy" id="280406"/>
    <lineage>
        <taxon>Eukaryota</taxon>
        <taxon>Metazoa</taxon>
        <taxon>Ecdysozoa</taxon>
        <taxon>Arthropoda</taxon>
        <taxon>Chelicerata</taxon>
        <taxon>Arachnida</taxon>
        <taxon>Araneae</taxon>
        <taxon>Araneomorphae</taxon>
        <taxon>Entelegynae</taxon>
        <taxon>Araneoidea</taxon>
        <taxon>Araneidae</taxon>
        <taxon>Larinioides</taxon>
    </lineage>
</organism>
<feature type="compositionally biased region" description="Polar residues" evidence="1">
    <location>
        <begin position="163"/>
        <end position="180"/>
    </location>
</feature>
<dbReference type="AlphaFoldDB" id="A0AAV2B949"/>
<protein>
    <submittedName>
        <fullName evidence="2">Uncharacterized protein</fullName>
    </submittedName>
</protein>
<sequence>MRQEMGTMSAPPDRDIYIINEVIAPPKNDQPIDLRVRSVIQRDSNNNNNYRERQTFRERPGKNLILASLLTKTSQPTQIQQNSPQTYSFPKVEQNATHRTRSLTSREIYLNVIPAYYGIPQPQFQGETKQSIVEKLNIKRELTDEFSDHKSWNINVCRDQSSASTSSAIHNRNSPSTSFRSVAPGREFGVRSNSQNDKEIIPKYWKYHSKYSTMPSTSRTVPERVVQNQRNNNFDQYSIIRERLTSNTIIQPPQSSFSNLDTKSSHLYRLLQQRSTEHTTQSLKRKLPYSIDTTQNDTTKNKTLRCLLSAGKRSPTPNENHFQGPSFYQQGQMEYHTIKTEIKTEPPDEDDEIQIMYQQPMHARYNQNVNMASQVLYYPQVVRSSPSNVLKGLLVSNCKTAPPTPRLRNILPRPGNMPLTAQDTSRPTSVLVVPRAPSTSSPMPLSTLTQSRPSTALPTTRPQSVLPVTRPQSILQASGPTNILSSSGPPSSGSPGSESTSSGSTDSGVFSDNLTDDRRRTNRIMSGRHVKTELLPFMVEE</sequence>
<feature type="compositionally biased region" description="Polar residues" evidence="1">
    <location>
        <begin position="470"/>
        <end position="484"/>
    </location>
</feature>
<evidence type="ECO:0000313" key="3">
    <source>
        <dbReference type="Proteomes" id="UP001497382"/>
    </source>
</evidence>
<feature type="region of interest" description="Disordered" evidence="1">
    <location>
        <begin position="73"/>
        <end position="100"/>
    </location>
</feature>
<feature type="region of interest" description="Disordered" evidence="1">
    <location>
        <begin position="405"/>
        <end position="527"/>
    </location>
</feature>
<feature type="compositionally biased region" description="Polar residues" evidence="1">
    <location>
        <begin position="452"/>
        <end position="463"/>
    </location>
</feature>